<sequence>MCFFLKGYNMDLITTKEAAEIWGITIRRVQALCDKEKLYDRYPCVSDWAV</sequence>
<dbReference type="AlphaFoldDB" id="A0A644WRH6"/>
<protein>
    <submittedName>
        <fullName evidence="1">Uncharacterized protein</fullName>
    </submittedName>
</protein>
<reference evidence="1" key="1">
    <citation type="submission" date="2019-08" db="EMBL/GenBank/DDBJ databases">
        <authorList>
            <person name="Kucharzyk K."/>
            <person name="Murdoch R.W."/>
            <person name="Higgins S."/>
            <person name="Loffler F."/>
        </authorList>
    </citation>
    <scope>NUCLEOTIDE SEQUENCE</scope>
</reference>
<organism evidence="1">
    <name type="scientific">bioreactor metagenome</name>
    <dbReference type="NCBI Taxonomy" id="1076179"/>
    <lineage>
        <taxon>unclassified sequences</taxon>
        <taxon>metagenomes</taxon>
        <taxon>ecological metagenomes</taxon>
    </lineage>
</organism>
<dbReference type="EMBL" id="VSSQ01001213">
    <property type="protein sequence ID" value="MPM06267.1"/>
    <property type="molecule type" value="Genomic_DNA"/>
</dbReference>
<accession>A0A644WRH6</accession>
<comment type="caution">
    <text evidence="1">The sequence shown here is derived from an EMBL/GenBank/DDBJ whole genome shotgun (WGS) entry which is preliminary data.</text>
</comment>
<gene>
    <name evidence="1" type="ORF">SDC9_52566</name>
</gene>
<name>A0A644WRH6_9ZZZZ</name>
<proteinExistence type="predicted"/>
<evidence type="ECO:0000313" key="1">
    <source>
        <dbReference type="EMBL" id="MPM06267.1"/>
    </source>
</evidence>